<dbReference type="Pfam" id="PF01335">
    <property type="entry name" value="DED"/>
    <property type="match status" value="1"/>
</dbReference>
<reference evidence="5" key="1">
    <citation type="submission" date="2012-12" db="EMBL/GenBank/DDBJ databases">
        <authorList>
            <person name="Hellsten U."/>
            <person name="Grimwood J."/>
            <person name="Chapman J.A."/>
            <person name="Shapiro H."/>
            <person name="Aerts A."/>
            <person name="Otillar R.P."/>
            <person name="Terry A.Y."/>
            <person name="Boore J.L."/>
            <person name="Simakov O."/>
            <person name="Marletaz F."/>
            <person name="Cho S.-J."/>
            <person name="Edsinger-Gonzales E."/>
            <person name="Havlak P."/>
            <person name="Kuo D.-H."/>
            <person name="Larsson T."/>
            <person name="Lv J."/>
            <person name="Arendt D."/>
            <person name="Savage R."/>
            <person name="Osoegawa K."/>
            <person name="de Jong P."/>
            <person name="Lindberg D.R."/>
            <person name="Seaver E.C."/>
            <person name="Weisblat D.A."/>
            <person name="Putnam N.H."/>
            <person name="Grigoriev I.V."/>
            <person name="Rokhsar D.S."/>
        </authorList>
    </citation>
    <scope>NUCLEOTIDE SEQUENCE</scope>
</reference>
<dbReference type="GO" id="GO:0006915">
    <property type="term" value="P:apoptotic process"/>
    <property type="evidence" value="ECO:0007669"/>
    <property type="project" value="UniProtKB-KW"/>
</dbReference>
<dbReference type="InParanoid" id="T1F4E0"/>
<proteinExistence type="predicted"/>
<dbReference type="OrthoDB" id="100767at2759"/>
<dbReference type="InterPro" id="IPR011029">
    <property type="entry name" value="DEATH-like_dom_sf"/>
</dbReference>
<evidence type="ECO:0000259" key="2">
    <source>
        <dbReference type="PROSITE" id="PS50168"/>
    </source>
</evidence>
<dbReference type="CTD" id="20203689"/>
<dbReference type="GeneID" id="20203689"/>
<dbReference type="InterPro" id="IPR001875">
    <property type="entry name" value="DED_dom"/>
</dbReference>
<gene>
    <name evidence="4" type="primary">20203689</name>
    <name evidence="3" type="ORF">HELRODRAFT_171534</name>
</gene>
<protein>
    <recommendedName>
        <fullName evidence="2">DED domain-containing protein</fullName>
    </recommendedName>
</protein>
<evidence type="ECO:0000313" key="4">
    <source>
        <dbReference type="EnsemblMetazoa" id="HelroP171534"/>
    </source>
</evidence>
<dbReference type="SMART" id="SM00031">
    <property type="entry name" value="DED"/>
    <property type="match status" value="1"/>
</dbReference>
<dbReference type="EMBL" id="AMQM01003891">
    <property type="status" value="NOT_ANNOTATED_CDS"/>
    <property type="molecule type" value="Genomic_DNA"/>
</dbReference>
<dbReference type="EnsemblMetazoa" id="HelroT171534">
    <property type="protein sequence ID" value="HelroP171534"/>
    <property type="gene ID" value="HelroG171534"/>
</dbReference>
<dbReference type="PROSITE" id="PS50168">
    <property type="entry name" value="DED"/>
    <property type="match status" value="1"/>
</dbReference>
<dbReference type="HOGENOM" id="CLU_588336_0_0_1"/>
<dbReference type="SUPFAM" id="SSF47986">
    <property type="entry name" value="DEATH domain"/>
    <property type="match status" value="1"/>
</dbReference>
<dbReference type="AlphaFoldDB" id="T1F4E0"/>
<dbReference type="PANTHER" id="PTHR48169">
    <property type="entry name" value="DED DOMAIN-CONTAINING PROTEIN"/>
    <property type="match status" value="1"/>
</dbReference>
<keyword evidence="5" id="KW-1185">Reference proteome</keyword>
<dbReference type="PANTHER" id="PTHR48169:SF7">
    <property type="entry name" value="CASPASE 10"/>
    <property type="match status" value="1"/>
</dbReference>
<dbReference type="eggNOG" id="ENOG502TF0T">
    <property type="taxonomic scope" value="Eukaryota"/>
</dbReference>
<reference evidence="3 5" key="2">
    <citation type="journal article" date="2013" name="Nature">
        <title>Insights into bilaterian evolution from three spiralian genomes.</title>
        <authorList>
            <person name="Simakov O."/>
            <person name="Marletaz F."/>
            <person name="Cho S.J."/>
            <person name="Edsinger-Gonzales E."/>
            <person name="Havlak P."/>
            <person name="Hellsten U."/>
            <person name="Kuo D.H."/>
            <person name="Larsson T."/>
            <person name="Lv J."/>
            <person name="Arendt D."/>
            <person name="Savage R."/>
            <person name="Osoegawa K."/>
            <person name="de Jong P."/>
            <person name="Grimwood J."/>
            <person name="Chapman J.A."/>
            <person name="Shapiro H."/>
            <person name="Aerts A."/>
            <person name="Otillar R.P."/>
            <person name="Terry A.Y."/>
            <person name="Boore J.L."/>
            <person name="Grigoriev I.V."/>
            <person name="Lindberg D.R."/>
            <person name="Seaver E.C."/>
            <person name="Weisblat D.A."/>
            <person name="Putnam N.H."/>
            <person name="Rokhsar D.S."/>
        </authorList>
    </citation>
    <scope>NUCLEOTIDE SEQUENCE</scope>
</reference>
<evidence type="ECO:0000313" key="3">
    <source>
        <dbReference type="EMBL" id="ESO05193.1"/>
    </source>
</evidence>
<evidence type="ECO:0000256" key="1">
    <source>
        <dbReference type="ARBA" id="ARBA00022703"/>
    </source>
</evidence>
<dbReference type="Proteomes" id="UP000015101">
    <property type="component" value="Unassembled WGS sequence"/>
</dbReference>
<organism evidence="4 5">
    <name type="scientific">Helobdella robusta</name>
    <name type="common">Californian leech</name>
    <dbReference type="NCBI Taxonomy" id="6412"/>
    <lineage>
        <taxon>Eukaryota</taxon>
        <taxon>Metazoa</taxon>
        <taxon>Spiralia</taxon>
        <taxon>Lophotrochozoa</taxon>
        <taxon>Annelida</taxon>
        <taxon>Clitellata</taxon>
        <taxon>Hirudinea</taxon>
        <taxon>Rhynchobdellida</taxon>
        <taxon>Glossiphoniidae</taxon>
        <taxon>Helobdella</taxon>
    </lineage>
</organism>
<sequence>MAVSFRELLIKLSQKISDKELDEMKFCLSDYGVGKRDRERVKKCLELWTLMEERALLSESNVSMLEKILDCINRQDLKEMLKNHKQPNNVPITRVTSYVPAHCSNKLHSMATRAVVINDVLYYMANNFHLLENENFINYISEFYTNEDIDEALNNLKYDMDFSRIKKCEKFELHGSRKEKILICISILKEPRSQKFMNNWPIFVSSNLAKIPNTNIENFLEINPDYLKETTNMLHIVRTLEELKRNCLDKDEIINKLLNQNKILQDRYMNDFSNLMSPGKKILQITYEKNGNSNFSLPDDESIIDTGSYIGKSENIWSNSQKSSAVDAFVQNKKYKIRSDNSAELFNSINELKSKFIVSKPIKKVIDNKANETYKRYTEKPLGKPAFFIGELKKCHRNNFFKAGKNYCSPFNFPMIKQTVVKNDTANKVDNNLAMFRGYFKCFDVRKMKGPNFMLKHRTIFEKCY</sequence>
<feature type="domain" description="DED" evidence="2">
    <location>
        <begin position="4"/>
        <end position="83"/>
    </location>
</feature>
<accession>T1F4E0</accession>
<name>T1F4E0_HELRO</name>
<dbReference type="EMBL" id="KB096365">
    <property type="protein sequence ID" value="ESO05193.1"/>
    <property type="molecule type" value="Genomic_DNA"/>
</dbReference>
<dbReference type="RefSeq" id="XP_009016508.1">
    <property type="nucleotide sequence ID" value="XM_009018260.1"/>
</dbReference>
<dbReference type="Gene3D" id="1.10.533.10">
    <property type="entry name" value="Death Domain, Fas"/>
    <property type="match status" value="1"/>
</dbReference>
<dbReference type="KEGG" id="hro:HELRODRAFT_171534"/>
<keyword evidence="1" id="KW-0053">Apoptosis</keyword>
<reference evidence="4" key="3">
    <citation type="submission" date="2015-06" db="UniProtKB">
        <authorList>
            <consortium name="EnsemblMetazoa"/>
        </authorList>
    </citation>
    <scope>IDENTIFICATION</scope>
</reference>
<dbReference type="GO" id="GO:0042981">
    <property type="term" value="P:regulation of apoptotic process"/>
    <property type="evidence" value="ECO:0007669"/>
    <property type="project" value="InterPro"/>
</dbReference>
<evidence type="ECO:0000313" key="5">
    <source>
        <dbReference type="Proteomes" id="UP000015101"/>
    </source>
</evidence>